<dbReference type="PROSITE" id="PS50868">
    <property type="entry name" value="POST_SET"/>
    <property type="match status" value="1"/>
</dbReference>
<organism evidence="18 19">
    <name type="scientific">Danionella cerebrum</name>
    <dbReference type="NCBI Taxonomy" id="2873325"/>
    <lineage>
        <taxon>Eukaryota</taxon>
        <taxon>Metazoa</taxon>
        <taxon>Chordata</taxon>
        <taxon>Craniata</taxon>
        <taxon>Vertebrata</taxon>
        <taxon>Euteleostomi</taxon>
        <taxon>Actinopterygii</taxon>
        <taxon>Neopterygii</taxon>
        <taxon>Teleostei</taxon>
        <taxon>Ostariophysi</taxon>
        <taxon>Cypriniformes</taxon>
        <taxon>Danionidae</taxon>
        <taxon>Danioninae</taxon>
        <taxon>Danionella</taxon>
    </lineage>
</organism>
<keyword evidence="4" id="KW-0158">Chromosome</keyword>
<keyword evidence="7" id="KW-0808">Transferase</keyword>
<dbReference type="GO" id="GO:0008270">
    <property type="term" value="F:zinc ion binding"/>
    <property type="evidence" value="ECO:0007669"/>
    <property type="project" value="InterPro"/>
</dbReference>
<dbReference type="InterPro" id="IPR003616">
    <property type="entry name" value="Post-SET_dom"/>
</dbReference>
<evidence type="ECO:0000313" key="18">
    <source>
        <dbReference type="EMBL" id="TRY94893.1"/>
    </source>
</evidence>
<dbReference type="STRING" id="623744.A0A553QY55"/>
<dbReference type="PANTHER" id="PTHR46223">
    <property type="entry name" value="HISTONE-LYSINE N-METHYLTRANSFERASE SUV39H"/>
    <property type="match status" value="1"/>
</dbReference>
<evidence type="ECO:0000256" key="3">
    <source>
        <dbReference type="ARBA" id="ARBA00005620"/>
    </source>
</evidence>
<gene>
    <name evidence="18" type="ORF">DNTS_032993</name>
</gene>
<keyword evidence="9" id="KW-0479">Metal-binding</keyword>
<protein>
    <recommendedName>
        <fullName evidence="20">SET domain-containing protein</fullName>
    </recommendedName>
</protein>
<dbReference type="InterPro" id="IPR001214">
    <property type="entry name" value="SET_dom"/>
</dbReference>
<keyword evidence="19" id="KW-1185">Reference proteome</keyword>
<evidence type="ECO:0000256" key="1">
    <source>
        <dbReference type="ARBA" id="ARBA00004245"/>
    </source>
</evidence>
<accession>A0A553QY55</accession>
<proteinExistence type="inferred from homology"/>
<evidence type="ECO:0008006" key="20">
    <source>
        <dbReference type="Google" id="ProtNLM"/>
    </source>
</evidence>
<dbReference type="GO" id="GO:0032259">
    <property type="term" value="P:methylation"/>
    <property type="evidence" value="ECO:0007669"/>
    <property type="project" value="UniProtKB-KW"/>
</dbReference>
<dbReference type="GO" id="GO:0005856">
    <property type="term" value="C:cytoskeleton"/>
    <property type="evidence" value="ECO:0007669"/>
    <property type="project" value="UniProtKB-SubCell"/>
</dbReference>
<evidence type="ECO:0000256" key="10">
    <source>
        <dbReference type="ARBA" id="ARBA00022833"/>
    </source>
</evidence>
<dbReference type="AlphaFoldDB" id="A0A553QY55"/>
<evidence type="ECO:0000256" key="13">
    <source>
        <dbReference type="ARBA" id="ARBA00023212"/>
    </source>
</evidence>
<dbReference type="InterPro" id="IPR046341">
    <property type="entry name" value="SET_dom_sf"/>
</dbReference>
<feature type="domain" description="Pre-SET" evidence="16">
    <location>
        <begin position="88"/>
        <end position="153"/>
    </location>
</feature>
<comment type="subcellular location">
    <subcellularLocation>
        <location evidence="2">Chromosome</location>
    </subcellularLocation>
    <subcellularLocation>
        <location evidence="1">Cytoplasm</location>
        <location evidence="1">Cytoskeleton</location>
    </subcellularLocation>
</comment>
<dbReference type="GO" id="GO:0005634">
    <property type="term" value="C:nucleus"/>
    <property type="evidence" value="ECO:0007669"/>
    <property type="project" value="InterPro"/>
</dbReference>
<dbReference type="SMART" id="SM00468">
    <property type="entry name" value="PreSET"/>
    <property type="match status" value="1"/>
</dbReference>
<dbReference type="Gene3D" id="1.20.5.110">
    <property type="match status" value="1"/>
</dbReference>
<evidence type="ECO:0000256" key="6">
    <source>
        <dbReference type="ARBA" id="ARBA00022603"/>
    </source>
</evidence>
<dbReference type="PROSITE" id="PS50867">
    <property type="entry name" value="PRE_SET"/>
    <property type="match status" value="1"/>
</dbReference>
<evidence type="ECO:0000256" key="12">
    <source>
        <dbReference type="ARBA" id="ARBA00023054"/>
    </source>
</evidence>
<evidence type="ECO:0000256" key="9">
    <source>
        <dbReference type="ARBA" id="ARBA00022723"/>
    </source>
</evidence>
<evidence type="ECO:0000256" key="14">
    <source>
        <dbReference type="SAM" id="MobiDB-lite"/>
    </source>
</evidence>
<keyword evidence="13" id="KW-0206">Cytoskeleton</keyword>
<reference evidence="18 19" key="1">
    <citation type="journal article" date="2019" name="Sci. Data">
        <title>Hybrid genome assembly and annotation of Danionella translucida.</title>
        <authorList>
            <person name="Kadobianskyi M."/>
            <person name="Schulze L."/>
            <person name="Schuelke M."/>
            <person name="Judkewitz B."/>
        </authorList>
    </citation>
    <scope>NUCLEOTIDE SEQUENCE [LARGE SCALE GENOMIC DNA]</scope>
    <source>
        <strain evidence="18 19">Bolton</strain>
    </source>
</reference>
<keyword evidence="8" id="KW-0949">S-adenosyl-L-methionine</keyword>
<evidence type="ECO:0000256" key="7">
    <source>
        <dbReference type="ARBA" id="ARBA00022679"/>
    </source>
</evidence>
<keyword evidence="5" id="KW-0963">Cytoplasm</keyword>
<dbReference type="Gene3D" id="2.170.270.10">
    <property type="entry name" value="SET domain"/>
    <property type="match status" value="1"/>
</dbReference>
<evidence type="ECO:0000259" key="16">
    <source>
        <dbReference type="PROSITE" id="PS50867"/>
    </source>
</evidence>
<evidence type="ECO:0000256" key="5">
    <source>
        <dbReference type="ARBA" id="ARBA00022490"/>
    </source>
</evidence>
<evidence type="ECO:0000256" key="11">
    <source>
        <dbReference type="ARBA" id="ARBA00022853"/>
    </source>
</evidence>
<dbReference type="InterPro" id="IPR007728">
    <property type="entry name" value="Pre-SET_dom"/>
</dbReference>
<evidence type="ECO:0000256" key="4">
    <source>
        <dbReference type="ARBA" id="ARBA00022454"/>
    </source>
</evidence>
<keyword evidence="11" id="KW-0156">Chromatin regulator</keyword>
<feature type="region of interest" description="Disordered" evidence="14">
    <location>
        <begin position="284"/>
        <end position="306"/>
    </location>
</feature>
<feature type="compositionally biased region" description="Basic and acidic residues" evidence="14">
    <location>
        <begin position="289"/>
        <end position="306"/>
    </location>
</feature>
<keyword evidence="6" id="KW-0489">Methyltransferase</keyword>
<comment type="caution">
    <text evidence="18">The sequence shown here is derived from an EMBL/GenBank/DDBJ whole genome shotgun (WGS) entry which is preliminary data.</text>
</comment>
<dbReference type="Proteomes" id="UP000316079">
    <property type="component" value="Unassembled WGS sequence"/>
</dbReference>
<dbReference type="Pfam" id="PF00856">
    <property type="entry name" value="SET"/>
    <property type="match status" value="1"/>
</dbReference>
<dbReference type="CDD" id="cd10544">
    <property type="entry name" value="SET_SETMAR"/>
    <property type="match status" value="1"/>
</dbReference>
<dbReference type="SUPFAM" id="SSF82199">
    <property type="entry name" value="SET domain"/>
    <property type="match status" value="1"/>
</dbReference>
<comment type="similarity">
    <text evidence="3">Belongs to the BRK1 family.</text>
</comment>
<evidence type="ECO:0000259" key="15">
    <source>
        <dbReference type="PROSITE" id="PS50280"/>
    </source>
</evidence>
<evidence type="ECO:0000256" key="2">
    <source>
        <dbReference type="ARBA" id="ARBA00004286"/>
    </source>
</evidence>
<name>A0A553QY55_9TELE</name>
<dbReference type="FunFam" id="1.20.5.110:FF:000017">
    <property type="entry name" value="BRICK1, SCAR/WAVE actin-nucleating complex subunit"/>
    <property type="match status" value="1"/>
</dbReference>
<dbReference type="PANTHER" id="PTHR46223:SF3">
    <property type="entry name" value="HISTONE-LYSINE N-METHYLTRANSFERASE SET-23"/>
    <property type="match status" value="1"/>
</dbReference>
<dbReference type="PROSITE" id="PS50280">
    <property type="entry name" value="SET"/>
    <property type="match status" value="1"/>
</dbReference>
<dbReference type="OrthoDB" id="616263at2759"/>
<evidence type="ECO:0000259" key="17">
    <source>
        <dbReference type="PROSITE" id="PS50868"/>
    </source>
</evidence>
<keyword evidence="10" id="KW-0862">Zinc</keyword>
<dbReference type="InterPro" id="IPR050973">
    <property type="entry name" value="H3K9_Histone-Lys_N-MTase"/>
</dbReference>
<dbReference type="Pfam" id="PF05033">
    <property type="entry name" value="Pre-SET"/>
    <property type="match status" value="1"/>
</dbReference>
<dbReference type="GO" id="GO:0042054">
    <property type="term" value="F:histone methyltransferase activity"/>
    <property type="evidence" value="ECO:0007669"/>
    <property type="project" value="InterPro"/>
</dbReference>
<dbReference type="SMART" id="SM00317">
    <property type="entry name" value="SET"/>
    <property type="match status" value="1"/>
</dbReference>
<sequence length="330" mass="36828">MAGQEDPVQREIHQDWANREYIEVITSSIKKIADFLNSFDMSCRSRLATLNEKLTALERRIEYIEARYVSENIPGPGCTLDPSEVTLPGCSCVARSCLPNDCSCQRFGQAYDIRGYLSLHQHQDTSQYSQPVFECNALCACSESCQSRVVQKGVSARLGVFVTLDKGLGVEALERLPAGRFVCEYSGEVIGLAEAQLRQLEQTPHDMNYIIGVQEHSGGDRMLQTFIDPVNFGNVGRFINHSCQPSLVMIPVRVHSTVPRLALFANRDIEQNEELTFDYAGGENTITEPEVRDGTHHTEADGDKNLQRKGCRCRSSNCSGYLPLDISILR</sequence>
<feature type="domain" description="Post-SET" evidence="17">
    <location>
        <begin position="307"/>
        <end position="323"/>
    </location>
</feature>
<dbReference type="EMBL" id="SRMA01025415">
    <property type="protein sequence ID" value="TRY94893.1"/>
    <property type="molecule type" value="Genomic_DNA"/>
</dbReference>
<dbReference type="GO" id="GO:0005694">
    <property type="term" value="C:chromosome"/>
    <property type="evidence" value="ECO:0007669"/>
    <property type="project" value="UniProtKB-SubCell"/>
</dbReference>
<evidence type="ECO:0000313" key="19">
    <source>
        <dbReference type="Proteomes" id="UP000316079"/>
    </source>
</evidence>
<keyword evidence="12" id="KW-0175">Coiled coil</keyword>
<feature type="domain" description="SET" evidence="15">
    <location>
        <begin position="156"/>
        <end position="280"/>
    </location>
</feature>
<evidence type="ECO:0000256" key="8">
    <source>
        <dbReference type="ARBA" id="ARBA00022691"/>
    </source>
</evidence>